<dbReference type="InterPro" id="IPR035965">
    <property type="entry name" value="PAS-like_dom_sf"/>
</dbReference>
<dbReference type="Proteomes" id="UP000092612">
    <property type="component" value="Unassembled WGS sequence"/>
</dbReference>
<dbReference type="Gene3D" id="3.30.565.10">
    <property type="entry name" value="Histidine kinase-like ATPase, C-terminal domain"/>
    <property type="match status" value="1"/>
</dbReference>
<dbReference type="KEGG" id="prn:BW723_16590"/>
<keyword evidence="4" id="KW-0808">Transferase</keyword>
<keyword evidence="7" id="KW-0472">Membrane</keyword>
<feature type="domain" description="PAS" evidence="9">
    <location>
        <begin position="1924"/>
        <end position="1969"/>
    </location>
</feature>
<keyword evidence="7" id="KW-1133">Transmembrane helix</keyword>
<dbReference type="InterPro" id="IPR000700">
    <property type="entry name" value="PAS-assoc_C"/>
</dbReference>
<dbReference type="GO" id="GO:0004673">
    <property type="term" value="F:protein histidine kinase activity"/>
    <property type="evidence" value="ECO:0007669"/>
    <property type="project" value="UniProtKB-EC"/>
</dbReference>
<feature type="domain" description="PAS" evidence="9">
    <location>
        <begin position="2025"/>
        <end position="2096"/>
    </location>
</feature>
<dbReference type="Gene3D" id="3.30.450.20">
    <property type="entry name" value="PAS domain"/>
    <property type="match status" value="13"/>
</dbReference>
<evidence type="ECO:0000256" key="7">
    <source>
        <dbReference type="SAM" id="Phobius"/>
    </source>
</evidence>
<gene>
    <name evidence="11" type="ORF">LPB301_15055</name>
</gene>
<dbReference type="STRING" id="996801.BW723_16590"/>
<evidence type="ECO:0000256" key="6">
    <source>
        <dbReference type="SAM" id="Coils"/>
    </source>
</evidence>
<feature type="domain" description="PAC" evidence="10">
    <location>
        <begin position="1265"/>
        <end position="1317"/>
    </location>
</feature>
<dbReference type="PROSITE" id="PS50109">
    <property type="entry name" value="HIS_KIN"/>
    <property type="match status" value="1"/>
</dbReference>
<feature type="domain" description="PAC" evidence="10">
    <location>
        <begin position="853"/>
        <end position="905"/>
    </location>
</feature>
<feature type="transmembrane region" description="Helical" evidence="7">
    <location>
        <begin position="75"/>
        <end position="96"/>
    </location>
</feature>
<keyword evidence="7" id="KW-0812">Transmembrane</keyword>
<dbReference type="InterPro" id="IPR005467">
    <property type="entry name" value="His_kinase_dom"/>
</dbReference>
<dbReference type="InterPro" id="IPR003594">
    <property type="entry name" value="HATPase_dom"/>
</dbReference>
<dbReference type="InterPro" id="IPR013655">
    <property type="entry name" value="PAS_fold_3"/>
</dbReference>
<evidence type="ECO:0000256" key="2">
    <source>
        <dbReference type="ARBA" id="ARBA00012438"/>
    </source>
</evidence>
<feature type="domain" description="PAC" evidence="10">
    <location>
        <begin position="576"/>
        <end position="628"/>
    </location>
</feature>
<name>A0A1B8TRI9_9FLAO</name>
<dbReference type="Pfam" id="PF00989">
    <property type="entry name" value="PAS"/>
    <property type="match status" value="1"/>
</dbReference>
<dbReference type="InterPro" id="IPR000014">
    <property type="entry name" value="PAS"/>
</dbReference>
<feature type="transmembrane region" description="Helical" evidence="7">
    <location>
        <begin position="7"/>
        <end position="30"/>
    </location>
</feature>
<evidence type="ECO:0000313" key="12">
    <source>
        <dbReference type="Proteomes" id="UP000092612"/>
    </source>
</evidence>
<dbReference type="EC" id="2.7.13.3" evidence="2"/>
<dbReference type="NCBIfam" id="TIGR00229">
    <property type="entry name" value="sensory_box"/>
    <property type="match status" value="2"/>
</dbReference>
<dbReference type="Pfam" id="PF20973">
    <property type="entry name" value="VUPS"/>
    <property type="match status" value="1"/>
</dbReference>
<dbReference type="Pfam" id="PF13426">
    <property type="entry name" value="PAS_9"/>
    <property type="match status" value="8"/>
</dbReference>
<dbReference type="SUPFAM" id="SSF55874">
    <property type="entry name" value="ATPase domain of HSP90 chaperone/DNA topoisomerase II/histidine kinase"/>
    <property type="match status" value="1"/>
</dbReference>
<dbReference type="SMART" id="SM00387">
    <property type="entry name" value="HATPase_c"/>
    <property type="match status" value="1"/>
</dbReference>
<dbReference type="PROSITE" id="PS50112">
    <property type="entry name" value="PAS"/>
    <property type="match status" value="3"/>
</dbReference>
<dbReference type="SUPFAM" id="SSF55785">
    <property type="entry name" value="PYP-like sensor domain (PAS domain)"/>
    <property type="match status" value="13"/>
</dbReference>
<keyword evidence="3" id="KW-0597">Phosphoprotein</keyword>
<dbReference type="InterPro" id="IPR013767">
    <property type="entry name" value="PAS_fold"/>
</dbReference>
<feature type="transmembrane region" description="Helical" evidence="7">
    <location>
        <begin position="145"/>
        <end position="170"/>
    </location>
</feature>
<evidence type="ECO:0000256" key="5">
    <source>
        <dbReference type="ARBA" id="ARBA00022777"/>
    </source>
</evidence>
<keyword evidence="5" id="KW-0418">Kinase</keyword>
<dbReference type="CDD" id="cd16917">
    <property type="entry name" value="HATPase_UhpB-NarQ-NarX-like"/>
    <property type="match status" value="1"/>
</dbReference>
<dbReference type="InterPro" id="IPR001610">
    <property type="entry name" value="PAC"/>
</dbReference>
<evidence type="ECO:0000256" key="1">
    <source>
        <dbReference type="ARBA" id="ARBA00000085"/>
    </source>
</evidence>
<feature type="coiled-coil region" evidence="6">
    <location>
        <begin position="2141"/>
        <end position="2168"/>
    </location>
</feature>
<dbReference type="Pfam" id="PF02518">
    <property type="entry name" value="HATPase_c"/>
    <property type="match status" value="1"/>
</dbReference>
<organism evidence="11 12">
    <name type="scientific">Polaribacter reichenbachii</name>
    <dbReference type="NCBI Taxonomy" id="996801"/>
    <lineage>
        <taxon>Bacteria</taxon>
        <taxon>Pseudomonadati</taxon>
        <taxon>Bacteroidota</taxon>
        <taxon>Flavobacteriia</taxon>
        <taxon>Flavobacteriales</taxon>
        <taxon>Flavobacteriaceae</taxon>
    </lineage>
</organism>
<protein>
    <recommendedName>
        <fullName evidence="2">histidine kinase</fullName>
        <ecNumber evidence="2">2.7.13.3</ecNumber>
    </recommendedName>
</protein>
<feature type="coiled-coil region" evidence="6">
    <location>
        <begin position="1447"/>
        <end position="1474"/>
    </location>
</feature>
<evidence type="ECO:0000259" key="10">
    <source>
        <dbReference type="PROSITE" id="PS50113"/>
    </source>
</evidence>
<dbReference type="InterPro" id="IPR036890">
    <property type="entry name" value="HATPase_C_sf"/>
</dbReference>
<evidence type="ECO:0000313" key="11">
    <source>
        <dbReference type="EMBL" id="OBY62199.1"/>
    </source>
</evidence>
<keyword evidence="12" id="KW-1185">Reference proteome</keyword>
<dbReference type="CDD" id="cd00130">
    <property type="entry name" value="PAS"/>
    <property type="match status" value="5"/>
</dbReference>
<comment type="caution">
    <text evidence="11">The sequence shown here is derived from an EMBL/GenBank/DDBJ whole genome shotgun (WGS) entry which is preliminary data.</text>
</comment>
<evidence type="ECO:0000256" key="4">
    <source>
        <dbReference type="ARBA" id="ARBA00022679"/>
    </source>
</evidence>
<dbReference type="PROSITE" id="PS50113">
    <property type="entry name" value="PAC"/>
    <property type="match status" value="13"/>
</dbReference>
<evidence type="ECO:0000256" key="3">
    <source>
        <dbReference type="ARBA" id="ARBA00022553"/>
    </source>
</evidence>
<feature type="domain" description="PAC" evidence="10">
    <location>
        <begin position="1684"/>
        <end position="1737"/>
    </location>
</feature>
<dbReference type="PANTHER" id="PTHR43304">
    <property type="entry name" value="PHYTOCHROME-LIKE PROTEIN CPH1"/>
    <property type="match status" value="1"/>
</dbReference>
<dbReference type="SMART" id="SM00086">
    <property type="entry name" value="PAC"/>
    <property type="match status" value="13"/>
</dbReference>
<keyword evidence="6" id="KW-0175">Coiled coil</keyword>
<feature type="domain" description="PAC" evidence="10">
    <location>
        <begin position="1400"/>
        <end position="1452"/>
    </location>
</feature>
<dbReference type="PANTHER" id="PTHR43304:SF1">
    <property type="entry name" value="PAC DOMAIN-CONTAINING PROTEIN"/>
    <property type="match status" value="1"/>
</dbReference>
<dbReference type="Pfam" id="PF08447">
    <property type="entry name" value="PAS_3"/>
    <property type="match status" value="3"/>
</dbReference>
<feature type="domain" description="PAC" evidence="10">
    <location>
        <begin position="1542"/>
        <end position="1594"/>
    </location>
</feature>
<proteinExistence type="predicted"/>
<feature type="domain" description="PAC" evidence="10">
    <location>
        <begin position="448"/>
        <end position="500"/>
    </location>
</feature>
<reference evidence="12" key="1">
    <citation type="submission" date="2016-02" db="EMBL/GenBank/DDBJ databases">
        <title>Paenibacillus sp. LPB0068, isolated from Crassostrea gigas.</title>
        <authorList>
            <person name="Shin S.-K."/>
            <person name="Yi H."/>
        </authorList>
    </citation>
    <scope>NUCLEOTIDE SEQUENCE [LARGE SCALE GENOMIC DNA]</scope>
    <source>
        <strain evidence="12">KCTC 23969</strain>
    </source>
</reference>
<accession>A0A1B8TRI9</accession>
<feature type="domain" description="PAC" evidence="10">
    <location>
        <begin position="1972"/>
        <end position="2024"/>
    </location>
</feature>
<feature type="domain" description="PAC" evidence="10">
    <location>
        <begin position="314"/>
        <end position="365"/>
    </location>
</feature>
<evidence type="ECO:0000259" key="8">
    <source>
        <dbReference type="PROSITE" id="PS50109"/>
    </source>
</evidence>
<feature type="domain" description="PAC" evidence="10">
    <location>
        <begin position="2099"/>
        <end position="2150"/>
    </location>
</feature>
<feature type="transmembrane region" description="Helical" evidence="7">
    <location>
        <begin position="42"/>
        <end position="63"/>
    </location>
</feature>
<feature type="transmembrane region" description="Helical" evidence="7">
    <location>
        <begin position="116"/>
        <end position="138"/>
    </location>
</feature>
<sequence>MFRLRKYLGLGVLYACLGLFQFVQVLVFILNTVYDSTTNKFLVSPGSSVFITITLFSLLIIYLKEDAKETKKMIFAILIVNVLISWLLLAFGRNMNEAYLENNLLTPNHFIFSPRIQIFGNIFLFLDSFLLIIIFEYISKKIKHLFFQIFVTMVLVVSIDTILFSITTFWNLENLSSIITNNLLAKNSFTFYYSILFYFYIKYLDIKDKDLVHFKVKDVFKPLSYKQKFETAVSSVKKSEEMYRLITDNATDIISLLDLDGKYQYVSPSIKNVLGYNQSDFIDETIFSIVHPDDIEKLKKNIKKNIIVLKKTNNIFTIRLLHKKGFYVWIEFTISPIYKNSKFTSFVSSARNITERVLANNQFKTSLKLLENRERALLASSKIGKIGFIEFNNKTNTYTWSDYLYTIFGLETGSNIPTQEEFLNYFEEKSKIKLKKCVKNLEQNGIPFDVDSKIINTKKEELWLRTKIEPIFDEQNKIVGRRGIVQDITEFKNTQLTLEQNNYSLTQTSRIAKIGYWEYDIKSKCFTWSNYVYKIYGLDPKKEIPSRKEMINFYDEASKEKYKTAIKNLDITGKPYDLELKIINNKNEEVWVRVVVQLVINEYNQITGRRGIIQNITENKIASLQLEKSNLEITKSLHLLEQKERSLKESRIIAKLGYSEYIFETKTYVWSDYMYLIYGVDPNQKTPTREEILALHDDISLKKLQEATKKLDKEGTPYDLELKLTNFNNEEIWVRIVGRPIYNDNNEIIGRSGIFRDITNIKNSQLKLESYLKQLEAKDADLKESNRIANIGYWEYKTDSDTVTCSHYVYKIYGLDSNQKIPSQNTLKELYDKESLKRLEEATIKLINDGKPYDIEIKLINFKNEEIWTRNIVQPIYNDKNEIIGRRGVIQNITAYKKTQLALENSLHLLEKKELALIDSSNMAGIGYIEYDYATNKYTDYSEYIYNIFGLKPGEELTQKNEALFYFDEESKIKYLQSLHDVKNGKISDIELKGKNRKQEDIWIRSVSSPIYNDNNEIVKRRVVLQDIRNYKVTQQELQETLHLLKRKDLSLKDSSRIAGIGYVEYSYKTDSYETTEYVYKIFGIDIDKNATQKEIISFFDKESQIKYIEALEELQENGTNYDIELKGKNKKNEEIWIRSVSSPIYNDEGTELIGRRIVIQDIKNYKNIQLQLEKSKQKIQNSLDLIKDKDATLKESNKIANIGYWELDLNTNIYTWSEYVYKIFGLDAKQKNPSRKEILKFYDQNSKGIISKATQELNTHGVPYDLELRLINANNEEIWTRNVVHLILDHNNKVIGRRGLIQNITAYKKAQLEIKKSLTQLEKQDFSLKESSRIAKIGHVDYNSITNQYIWSDYTYTIFGLKPTDKIPSRDKIINFFDKESQEKLKKVFNDINEKGLSTDIELKGKNKNNETIWIRQVAQPVYNDHNILIGRRALLQDITTYKINQLQLENSKKEIQNSLNELEKRKFSMDEASKVAKIGYFNYDIATGEFYWSDYLYEMYDYDPKNTVVSRSEILKCFDEASKQRMKKATDNLNKNGVPYDIEIKITTHKNNEVWIRNVAQPVYNEKNEIIARRGVSLNITTAKKAQIELELSKERIQNSLKEIEKSKFSMDQASKVAKIGYHKYYNTTDSFYWSEYMFNIFGLIPNQKIPTRAELLELFHEKSRNRLIKANEELETYGLPYDLELKLTNLKKQEIWIRMSNQPIYNKQKTKIVSRGGVAQDITERKKIEEEHLKTKNDYIRLFDNATISIWNENLSLVYKEIEKLKKLNITNICLYLEERPDLVLELIGKINVNYVNKATLKLFKANSQQDFFNNINLFFGKDADKVFIKLIEAIWNDVETFTSEVNYKTLEGDQFIAIFSVAIPKTIEEQKTVPISIQSIQSIKDAEIALKETLKTLNEAQKLGHIGNWELNTITDEFTWSDEVYNILDFNPENGVPKKEDIFKKIHPDDVEFHNKKIENAIKYGNPFNIEIRFKISDSTEKTIKIICKPIKDNKGKVICLKGVNQDITEQKKILKEIEKTQEMYRLVTDYSNDLICLHDINGKLLYISPSVKTLLGYDNLEQYDKSFFEIIHYDEVEMLKNHIQETSINSEYKKLIDFRARHLNGHFIWFEALTSKAYKEDDTTYFVTIARDITEYISAKQEIEEYQKSLQKLTTEITVVEENQKKEIATNIHDHLSQALVISNMKIKELKLRDNLKITHEELNFIEDHISNALANSRKITSELSPPILYQLGIIEALYWLLETIEVKHKIKCEINDYAKNFKLNDTRSILLYRSIQEILNNTIKYAKATLITIDLHKNDSGIDIIIMDNGKGFDVAKLNNLRNHNGSGFGLFTVKERIKNIKGNFKITSKINKGTTVNIFIPLADE</sequence>
<feature type="domain" description="Histidine kinase" evidence="8">
    <location>
        <begin position="2277"/>
        <end position="2371"/>
    </location>
</feature>
<feature type="domain" description="PAC" evidence="10">
    <location>
        <begin position="1122"/>
        <end position="1175"/>
    </location>
</feature>
<evidence type="ECO:0000259" key="9">
    <source>
        <dbReference type="PROSITE" id="PS50112"/>
    </source>
</evidence>
<feature type="domain" description="PAC" evidence="10">
    <location>
        <begin position="718"/>
        <end position="770"/>
    </location>
</feature>
<feature type="domain" description="PAC" evidence="10">
    <location>
        <begin position="988"/>
        <end position="1040"/>
    </location>
</feature>
<feature type="domain" description="PAS" evidence="9">
    <location>
        <begin position="239"/>
        <end position="306"/>
    </location>
</feature>
<dbReference type="EMBL" id="LSFL01000041">
    <property type="protein sequence ID" value="OBY62199.1"/>
    <property type="molecule type" value="Genomic_DNA"/>
</dbReference>
<dbReference type="GO" id="GO:0006355">
    <property type="term" value="P:regulation of DNA-templated transcription"/>
    <property type="evidence" value="ECO:0007669"/>
    <property type="project" value="InterPro"/>
</dbReference>
<dbReference type="InterPro" id="IPR048533">
    <property type="entry name" value="VUPS"/>
</dbReference>
<comment type="catalytic activity">
    <reaction evidence="1">
        <text>ATP + protein L-histidine = ADP + protein N-phospho-L-histidine.</text>
        <dbReference type="EC" id="2.7.13.3"/>
    </reaction>
</comment>
<dbReference type="InterPro" id="IPR052162">
    <property type="entry name" value="Sensor_kinase/Photoreceptor"/>
</dbReference>
<dbReference type="SMART" id="SM00091">
    <property type="entry name" value="PAS"/>
    <property type="match status" value="3"/>
</dbReference>